<dbReference type="AlphaFoldDB" id="A0A383E122"/>
<dbReference type="InterPro" id="IPR036511">
    <property type="entry name" value="TGT-like_sf"/>
</dbReference>
<name>A0A383E122_9ZZZZ</name>
<accession>A0A383E122</accession>
<dbReference type="PANTHER" id="PTHR46499:SF1">
    <property type="entry name" value="QUEUINE TRNA-RIBOSYLTRANSFERASE"/>
    <property type="match status" value="1"/>
</dbReference>
<dbReference type="InterPro" id="IPR002616">
    <property type="entry name" value="tRNA_ribo_trans-like"/>
</dbReference>
<dbReference type="PANTHER" id="PTHR46499">
    <property type="entry name" value="QUEUINE TRNA-RIBOSYLTRANSFERASE"/>
    <property type="match status" value="1"/>
</dbReference>
<dbReference type="SUPFAM" id="SSF51713">
    <property type="entry name" value="tRNA-guanine transglycosylase"/>
    <property type="match status" value="1"/>
</dbReference>
<feature type="domain" description="tRNA-guanine(15) transglycosylase-like" evidence="2">
    <location>
        <begin position="33"/>
        <end position="154"/>
    </location>
</feature>
<evidence type="ECO:0000313" key="3">
    <source>
        <dbReference type="EMBL" id="SVE49808.1"/>
    </source>
</evidence>
<dbReference type="Pfam" id="PF01702">
    <property type="entry name" value="TGT"/>
    <property type="match status" value="1"/>
</dbReference>
<gene>
    <name evidence="3" type="ORF">METZ01_LOCUS502662</name>
</gene>
<dbReference type="GO" id="GO:0005829">
    <property type="term" value="C:cytosol"/>
    <property type="evidence" value="ECO:0007669"/>
    <property type="project" value="TreeGrafter"/>
</dbReference>
<dbReference type="NCBIfam" id="TIGR00449">
    <property type="entry name" value="tgt_general"/>
    <property type="match status" value="1"/>
</dbReference>
<sequence length="154" mass="16910">MPDGRTFCYYLYSLLEPEPIDMFAFNVHANDGTARTGTFTTPHGEVTTPVFMPVGTSGSVKGVSPEEIRNAGASMILANTYHLYLRPGHELVRELGGIHDFMRWDGPILTDSGGYQVFSLAGSNKVREDGVLFQSHIDGSSHLFTPEGVMDVQR</sequence>
<dbReference type="EMBL" id="UINC01221463">
    <property type="protein sequence ID" value="SVE49808.1"/>
    <property type="molecule type" value="Genomic_DNA"/>
</dbReference>
<evidence type="ECO:0000259" key="2">
    <source>
        <dbReference type="Pfam" id="PF01702"/>
    </source>
</evidence>
<dbReference type="Gene3D" id="3.20.20.105">
    <property type="entry name" value="Queuine tRNA-ribosyltransferase-like"/>
    <property type="match status" value="1"/>
</dbReference>
<dbReference type="GO" id="GO:0008616">
    <property type="term" value="P:tRNA queuosine(34) biosynthetic process"/>
    <property type="evidence" value="ECO:0007669"/>
    <property type="project" value="TreeGrafter"/>
</dbReference>
<protein>
    <recommendedName>
        <fullName evidence="2">tRNA-guanine(15) transglycosylase-like domain-containing protein</fullName>
    </recommendedName>
</protein>
<reference evidence="3" key="1">
    <citation type="submission" date="2018-05" db="EMBL/GenBank/DDBJ databases">
        <authorList>
            <person name="Lanie J.A."/>
            <person name="Ng W.-L."/>
            <person name="Kazmierczak K.M."/>
            <person name="Andrzejewski T.M."/>
            <person name="Davidsen T.M."/>
            <person name="Wayne K.J."/>
            <person name="Tettelin H."/>
            <person name="Glass J.I."/>
            <person name="Rusch D."/>
            <person name="Podicherti R."/>
            <person name="Tsui H.-C.T."/>
            <person name="Winkler M.E."/>
        </authorList>
    </citation>
    <scope>NUCLEOTIDE SEQUENCE</scope>
</reference>
<dbReference type="InterPro" id="IPR050076">
    <property type="entry name" value="ArchSynthase1/Queuine_TRR"/>
</dbReference>
<evidence type="ECO:0000256" key="1">
    <source>
        <dbReference type="ARBA" id="ARBA00022694"/>
    </source>
</evidence>
<organism evidence="3">
    <name type="scientific">marine metagenome</name>
    <dbReference type="NCBI Taxonomy" id="408172"/>
    <lineage>
        <taxon>unclassified sequences</taxon>
        <taxon>metagenomes</taxon>
        <taxon>ecological metagenomes</taxon>
    </lineage>
</organism>
<proteinExistence type="predicted"/>
<keyword evidence="1" id="KW-0819">tRNA processing</keyword>
<feature type="non-terminal residue" evidence="3">
    <location>
        <position position="154"/>
    </location>
</feature>